<dbReference type="GO" id="GO:0003959">
    <property type="term" value="F:NADPH dehydrogenase activity"/>
    <property type="evidence" value="ECO:0007669"/>
    <property type="project" value="TreeGrafter"/>
</dbReference>
<dbReference type="GO" id="GO:0010181">
    <property type="term" value="F:FMN binding"/>
    <property type="evidence" value="ECO:0007669"/>
    <property type="project" value="InterPro"/>
</dbReference>
<dbReference type="InterPro" id="IPR001155">
    <property type="entry name" value="OxRdtase_FMN_N"/>
</dbReference>
<evidence type="ECO:0000313" key="2">
    <source>
        <dbReference type="EMBL" id="PPQ70249.1"/>
    </source>
</evidence>
<evidence type="ECO:0000313" key="3">
    <source>
        <dbReference type="Proteomes" id="UP000284842"/>
    </source>
</evidence>
<dbReference type="OrthoDB" id="276546at2759"/>
<organism evidence="2 3">
    <name type="scientific">Panaeolus cyanescens</name>
    <dbReference type="NCBI Taxonomy" id="181874"/>
    <lineage>
        <taxon>Eukaryota</taxon>
        <taxon>Fungi</taxon>
        <taxon>Dikarya</taxon>
        <taxon>Basidiomycota</taxon>
        <taxon>Agaricomycotina</taxon>
        <taxon>Agaricomycetes</taxon>
        <taxon>Agaricomycetidae</taxon>
        <taxon>Agaricales</taxon>
        <taxon>Agaricineae</taxon>
        <taxon>Galeropsidaceae</taxon>
        <taxon>Panaeolus</taxon>
    </lineage>
</organism>
<dbReference type="PANTHER" id="PTHR22893">
    <property type="entry name" value="NADH OXIDOREDUCTASE-RELATED"/>
    <property type="match status" value="1"/>
</dbReference>
<protein>
    <recommendedName>
        <fullName evidence="1">NADH:flavin oxidoreductase/NADH oxidase N-terminal domain-containing protein</fullName>
    </recommendedName>
</protein>
<name>A0A409VVH5_9AGAR</name>
<reference evidence="2 3" key="1">
    <citation type="journal article" date="2018" name="Evol. Lett.">
        <title>Horizontal gene cluster transfer increased hallucinogenic mushroom diversity.</title>
        <authorList>
            <person name="Reynolds H.T."/>
            <person name="Vijayakumar V."/>
            <person name="Gluck-Thaler E."/>
            <person name="Korotkin H.B."/>
            <person name="Matheny P.B."/>
            <person name="Slot J.C."/>
        </authorList>
    </citation>
    <scope>NUCLEOTIDE SEQUENCE [LARGE SCALE GENOMIC DNA]</scope>
    <source>
        <strain evidence="2 3">2629</strain>
    </source>
</reference>
<gene>
    <name evidence="2" type="ORF">CVT24_013074</name>
</gene>
<dbReference type="InterPro" id="IPR045247">
    <property type="entry name" value="Oye-like"/>
</dbReference>
<dbReference type="Proteomes" id="UP000284842">
    <property type="component" value="Unassembled WGS sequence"/>
</dbReference>
<dbReference type="CDD" id="cd02933">
    <property type="entry name" value="OYE_like_FMN"/>
    <property type="match status" value="3"/>
</dbReference>
<dbReference type="PANTHER" id="PTHR22893:SF91">
    <property type="entry name" value="NADPH DEHYDROGENASE 2-RELATED"/>
    <property type="match status" value="1"/>
</dbReference>
<dbReference type="Gene3D" id="3.20.20.70">
    <property type="entry name" value="Aldolase class I"/>
    <property type="match status" value="3"/>
</dbReference>
<feature type="domain" description="NADH:flavin oxidoreductase/NADH oxidase N-terminal" evidence="1">
    <location>
        <begin position="784"/>
        <end position="1118"/>
    </location>
</feature>
<dbReference type="InParanoid" id="A0A409VVH5"/>
<evidence type="ECO:0000259" key="1">
    <source>
        <dbReference type="Pfam" id="PF00724"/>
    </source>
</evidence>
<dbReference type="SUPFAM" id="SSF51395">
    <property type="entry name" value="FMN-linked oxidoreductases"/>
    <property type="match status" value="3"/>
</dbReference>
<comment type="caution">
    <text evidence="2">The sequence shown here is derived from an EMBL/GenBank/DDBJ whole genome shotgun (WGS) entry which is preliminary data.</text>
</comment>
<dbReference type="Pfam" id="PF00724">
    <property type="entry name" value="Oxidored_FMN"/>
    <property type="match status" value="3"/>
</dbReference>
<feature type="domain" description="NADH:flavin oxidoreductase/NADH oxidase N-terminal" evidence="1">
    <location>
        <begin position="383"/>
        <end position="722"/>
    </location>
</feature>
<accession>A0A409VVH5</accession>
<dbReference type="FunFam" id="3.20.20.70:FF:000138">
    <property type="entry name" value="NADPH dehydrogenase 1"/>
    <property type="match status" value="3"/>
</dbReference>
<keyword evidence="3" id="KW-1185">Reference proteome</keyword>
<dbReference type="AlphaFoldDB" id="A0A409VVH5"/>
<dbReference type="InterPro" id="IPR013785">
    <property type="entry name" value="Aldolase_TIM"/>
</dbReference>
<dbReference type="STRING" id="181874.A0A409VVH5"/>
<proteinExistence type="predicted"/>
<dbReference type="FunCoup" id="A0A409VVH5">
    <property type="interactions" value="214"/>
</dbReference>
<dbReference type="EMBL" id="NHTK01005960">
    <property type="protein sequence ID" value="PPQ70249.1"/>
    <property type="molecule type" value="Genomic_DNA"/>
</dbReference>
<feature type="domain" description="NADH:flavin oxidoreductase/NADH oxidase N-terminal" evidence="1">
    <location>
        <begin position="10"/>
        <end position="347"/>
    </location>
</feature>
<sequence>MPPSIMSTPKLFQPVKMGRVTLQNRVVLCPLTRLKSTKKEHVPVNPLVKEYYSQRASGPGTLLITEATFISAEAGGYDYVPGIWSRDQINEWKKVTDAVHENGSHIYMQLWALGRAANAPTLKEEGLPFVAPSPIAITNSKDTPRALTIPEIQEYVQDYVQAAKNAMEAGFDGVELHFANGYLPDQFLQDVSNHRTDEYGGSIENRCRFPLEVVNAVAEAVGEDRTALRISPWSTFQSMGMKDPVPQFSHFVNALKISHPNLSYLHVVEPRVSGSVTHSPQPESHESNDFLRRIWAPKVLISAGGYTREKAIDRAEQSEGVELIGFGKLFIANPDLVRRLKEDTPLNPPIVSTFYTPSDSPKVEVGGHLESNNNLLITMSSSKLFQPLKVGRMTLQSRVVMSPMTRYKATKKEHVPVVSLVEKYYSQRGSHPGTLLITEGVLVSPKAGGYDYVPGIWSQDQIDAWKKVTTGVHEKGSYIYLQLWALGRSATPKTLEEDGFPFVAPSPLAFSDSTATPRGLTVSEIKEYVKDYAQAAKNSIEAGFDGVELHFANGYLVDQFLQDVTNHRTDQYGGSVENRSRFPLELVKAVTEAVGEERTGLRISPWSTYQGQSRDNMRMRNPIPQYTHFVTSVKELYPNFAYLHVVEPLPHDRPLPPDTPVQAGNDFLREIWLPKPFISAGAFTRETAIDRAEKSDESLISFGQLFISNPDLVNRLKNDSPLNPYDTSTFYVYSDLPKTEVGYIDYPFLNEEKLSQDSGMGWITKSKRITISYYLSQLTMSTPKLFQPIKVGRLTLQSRIVLCPLTRFKATKKEHVPVVPLVKKYYSQRGSHPGTLLITEGVFISPKAGGYDHVPGIWSQDQIDAWKQITDGVHEQGSYIYLQLWAIGRTANPATLEEDGLPFVAPSPIALSNSKSSIVPRELTVAEIKEYVADYVQGAKNAITAGFDGVELHFANGYLPDQFLQENSNQRTDEYGGSIENRSRFPLEIVKAVTDAVGEDRTGLRVSPWSTFQDMRMKDPVPQYTHFVSSLKKNHPNLSYLHAVEALERDLKANPPSNANGFLRDIWLPKPFISAGGYNRETAIERTEESDGNLVAFGKLFIANPDLIRRFKNQSPLNPFDSSTFYVPSDKPRTEVGYIDYPFLNEEKLAEPEVQAASSNL</sequence>